<proteinExistence type="predicted"/>
<reference evidence="1 2" key="1">
    <citation type="submission" date="2021-03" db="EMBL/GenBank/DDBJ databases">
        <title>Flavobacterium Flabelliformis Sp. Nov. And Flavobacterium Geliluteum Sp. Nov., Two Novel Multidrug Resistant Psychrophilic Species Isolated From Antarctica.</title>
        <authorList>
            <person name="Kralova S."/>
            <person name="Busse H.J."/>
            <person name="Bezdicek M."/>
            <person name="Nykrynova M."/>
            <person name="Kroupova E."/>
            <person name="Krsek D."/>
            <person name="Sedlacek I."/>
        </authorList>
    </citation>
    <scope>NUCLEOTIDE SEQUENCE [LARGE SCALE GENOMIC DNA]</scope>
    <source>
        <strain evidence="1 2">P7388</strain>
    </source>
</reference>
<evidence type="ECO:0000313" key="2">
    <source>
        <dbReference type="Proteomes" id="UP000675047"/>
    </source>
</evidence>
<keyword evidence="2" id="KW-1185">Reference proteome</keyword>
<sequence>MKKIRLHPDLKKQIAKEFDVTYQTINMSLQYVFLSDKAEAIRKRALELMQLEITTNTTINESTN</sequence>
<gene>
    <name evidence="1" type="ORF">J3495_18110</name>
</gene>
<dbReference type="Proteomes" id="UP000675047">
    <property type="component" value="Unassembled WGS sequence"/>
</dbReference>
<dbReference type="EMBL" id="JAGFBV010000043">
    <property type="protein sequence ID" value="MBP4139991.1"/>
    <property type="molecule type" value="Genomic_DNA"/>
</dbReference>
<protein>
    <submittedName>
        <fullName evidence="1">Uncharacterized protein</fullName>
    </submittedName>
</protein>
<organism evidence="1 2">
    <name type="scientific">Flavobacterium geliluteum</name>
    <dbReference type="NCBI Taxonomy" id="2816120"/>
    <lineage>
        <taxon>Bacteria</taxon>
        <taxon>Pseudomonadati</taxon>
        <taxon>Bacteroidota</taxon>
        <taxon>Flavobacteriia</taxon>
        <taxon>Flavobacteriales</taxon>
        <taxon>Flavobacteriaceae</taxon>
        <taxon>Flavobacterium</taxon>
    </lineage>
</organism>
<dbReference type="AlphaFoldDB" id="A0A941AYY8"/>
<name>A0A941AYY8_9FLAO</name>
<comment type="caution">
    <text evidence="1">The sequence shown here is derived from an EMBL/GenBank/DDBJ whole genome shotgun (WGS) entry which is preliminary data.</text>
</comment>
<dbReference type="RefSeq" id="WP_210668247.1">
    <property type="nucleotide sequence ID" value="NZ_JAGFBV010000043.1"/>
</dbReference>
<evidence type="ECO:0000313" key="1">
    <source>
        <dbReference type="EMBL" id="MBP4139991.1"/>
    </source>
</evidence>
<accession>A0A941AYY8</accession>